<evidence type="ECO:0000313" key="2">
    <source>
        <dbReference type="EMBL" id="KYP39006.1"/>
    </source>
</evidence>
<sequence length="386" mass="44457">MEDQIEDMIRDVGQEFFQQAQSHVYDTLKSDSETPLFPDCTTYTRLSAVLRLMNLKEKYGWSDKSFTEFLEVLKLMLPKDNTLPDRHYEAKKVLCPMGLQYKKIHACPNDCILYRKEFESLQKCPRCGLSRYKVKDDDKRNCDGMLRHPTNSPQWKKIDGLFPNFGSEARNLRLGLASDGMNPFGNLSTNHSSWPVLFSIYNFPPCGYDINNFSFYTKSQDDNSTMQNSGVTLQAQSIHFSSRNDKNPIVASTSYYGVIEDIWEISYGTFKVLVFKCKWVDINIGVRTDGMGFTMVDLSKVGHKDEPFIMANQATQVFYVKDPIVERWFVVLQGRSVHNVDESTIELGESLSFSTRMPTNNEEIEQDDVHATRNDHDEGIWENIII</sequence>
<dbReference type="Pfam" id="PF02992">
    <property type="entry name" value="Transposase_21"/>
    <property type="match status" value="1"/>
</dbReference>
<feature type="domain" description="DUF4216" evidence="1">
    <location>
        <begin position="263"/>
        <end position="331"/>
    </location>
</feature>
<reference evidence="2" key="1">
    <citation type="journal article" date="2012" name="Nat. Biotechnol.">
        <title>Draft genome sequence of pigeonpea (Cajanus cajan), an orphan legume crop of resource-poor farmers.</title>
        <authorList>
            <person name="Varshney R.K."/>
            <person name="Chen W."/>
            <person name="Li Y."/>
            <person name="Bharti A.K."/>
            <person name="Saxena R.K."/>
            <person name="Schlueter J.A."/>
            <person name="Donoghue M.T."/>
            <person name="Azam S."/>
            <person name="Fan G."/>
            <person name="Whaley A.M."/>
            <person name="Farmer A.D."/>
            <person name="Sheridan J."/>
            <person name="Iwata A."/>
            <person name="Tuteja R."/>
            <person name="Penmetsa R.V."/>
            <person name="Wu W."/>
            <person name="Upadhyaya H.D."/>
            <person name="Yang S.P."/>
            <person name="Shah T."/>
            <person name="Saxena K.B."/>
            <person name="Michael T."/>
            <person name="McCombie W.R."/>
            <person name="Yang B."/>
            <person name="Zhang G."/>
            <person name="Yang H."/>
            <person name="Wang J."/>
            <person name="Spillane C."/>
            <person name="Cook D.R."/>
            <person name="May G.D."/>
            <person name="Xu X."/>
            <person name="Jackson S.A."/>
        </authorList>
    </citation>
    <scope>NUCLEOTIDE SEQUENCE [LARGE SCALE GENOMIC DNA]</scope>
</reference>
<dbReference type="PANTHER" id="PTHR48258:SF9">
    <property type="entry name" value="OS01G0348150 PROTEIN"/>
    <property type="match status" value="1"/>
</dbReference>
<proteinExistence type="predicted"/>
<accession>A0A151R918</accession>
<dbReference type="Gramene" id="C.cajan_38920.t">
    <property type="protein sequence ID" value="C.cajan_38920.t"/>
    <property type="gene ID" value="C.cajan_38920"/>
</dbReference>
<protein>
    <recommendedName>
        <fullName evidence="1">DUF4216 domain-containing protein</fullName>
    </recommendedName>
</protein>
<dbReference type="EMBL" id="KQ483947">
    <property type="protein sequence ID" value="KYP39006.1"/>
    <property type="molecule type" value="Genomic_DNA"/>
</dbReference>
<dbReference type="AlphaFoldDB" id="A0A151R918"/>
<organism evidence="2 3">
    <name type="scientific">Cajanus cajan</name>
    <name type="common">Pigeon pea</name>
    <name type="synonym">Cajanus indicus</name>
    <dbReference type="NCBI Taxonomy" id="3821"/>
    <lineage>
        <taxon>Eukaryota</taxon>
        <taxon>Viridiplantae</taxon>
        <taxon>Streptophyta</taxon>
        <taxon>Embryophyta</taxon>
        <taxon>Tracheophyta</taxon>
        <taxon>Spermatophyta</taxon>
        <taxon>Magnoliopsida</taxon>
        <taxon>eudicotyledons</taxon>
        <taxon>Gunneridae</taxon>
        <taxon>Pentapetalae</taxon>
        <taxon>rosids</taxon>
        <taxon>fabids</taxon>
        <taxon>Fabales</taxon>
        <taxon>Fabaceae</taxon>
        <taxon>Papilionoideae</taxon>
        <taxon>50 kb inversion clade</taxon>
        <taxon>NPAAA clade</taxon>
        <taxon>indigoferoid/millettioid clade</taxon>
        <taxon>Phaseoleae</taxon>
        <taxon>Cajanus</taxon>
    </lineage>
</organism>
<evidence type="ECO:0000313" key="3">
    <source>
        <dbReference type="Proteomes" id="UP000075243"/>
    </source>
</evidence>
<name>A0A151R918_CAJCA</name>
<dbReference type="OMA" id="DPIVERW"/>
<keyword evidence="3" id="KW-1185">Reference proteome</keyword>
<dbReference type="PANTHER" id="PTHR48258">
    <property type="entry name" value="DUF4218 DOMAIN-CONTAINING PROTEIN-RELATED"/>
    <property type="match status" value="1"/>
</dbReference>
<dbReference type="InterPro" id="IPR025312">
    <property type="entry name" value="DUF4216"/>
</dbReference>
<gene>
    <name evidence="2" type="ORF">KK1_039716</name>
</gene>
<dbReference type="InterPro" id="IPR004242">
    <property type="entry name" value="Transposase_21"/>
</dbReference>
<dbReference type="Pfam" id="PF13952">
    <property type="entry name" value="DUF4216"/>
    <property type="match status" value="1"/>
</dbReference>
<evidence type="ECO:0000259" key="1">
    <source>
        <dbReference type="Pfam" id="PF13952"/>
    </source>
</evidence>
<dbReference type="Proteomes" id="UP000075243">
    <property type="component" value="Unassembled WGS sequence"/>
</dbReference>